<dbReference type="Gene3D" id="3.30.420.40">
    <property type="match status" value="1"/>
</dbReference>
<organism evidence="2 3">
    <name type="scientific">Parvibacter caecicola</name>
    <dbReference type="NCBI Taxonomy" id="747645"/>
    <lineage>
        <taxon>Bacteria</taxon>
        <taxon>Bacillati</taxon>
        <taxon>Actinomycetota</taxon>
        <taxon>Coriobacteriia</taxon>
        <taxon>Coriobacteriales</taxon>
        <taxon>Coriobacteriaceae</taxon>
        <taxon>Parvibacter</taxon>
    </lineage>
</organism>
<dbReference type="Proteomes" id="UP000309454">
    <property type="component" value="Unassembled WGS sequence"/>
</dbReference>
<dbReference type="InterPro" id="IPR003695">
    <property type="entry name" value="Ppx_GppA_N"/>
</dbReference>
<keyword evidence="3" id="KW-1185">Reference proteome</keyword>
<name>A0A4T9TE24_9ACTN</name>
<comment type="caution">
    <text evidence="2">The sequence shown here is derived from an EMBL/GenBank/DDBJ whole genome shotgun (WGS) entry which is preliminary data.</text>
</comment>
<sequence>MGTFNPGRYAAIDIGTVTCRMLVADVDSEGRITQLAKKYAICNLGEEVDATGRLKPEAMDRVCAALDSYQAVLRNLEAEGAPITVTTMATSAARDAENGAVFQERLALRGLPLSIIPGTEEAALSFLGAASDFPGQAILVADIGGGSTEIAYGAAGQNPSILHSFNIGCRRVTERFFHSDPPSPAEIEAARQWIRETWGPYFDGWMAEGMAFDQLICVAGTATTAVSVRDEMVVYNSEKVHLSPVTGDELGAVFRKLDIPLAQRRKVVGLDPGRAPVIVAGMVILQELLRAAQTWYFTASESDILKGIILHTARTA</sequence>
<dbReference type="PANTHER" id="PTHR30005:SF13">
    <property type="entry name" value="EXOPOLYPHOSPHATASE 2"/>
    <property type="match status" value="1"/>
</dbReference>
<gene>
    <name evidence="2" type="ORF">E5982_05735</name>
</gene>
<dbReference type="Pfam" id="PF02541">
    <property type="entry name" value="Ppx-GppA"/>
    <property type="match status" value="1"/>
</dbReference>
<dbReference type="PANTHER" id="PTHR30005">
    <property type="entry name" value="EXOPOLYPHOSPHATASE"/>
    <property type="match status" value="1"/>
</dbReference>
<reference evidence="2 3" key="1">
    <citation type="submission" date="2019-04" db="EMBL/GenBank/DDBJ databases">
        <title>Microbes associate with the intestines of laboratory mice.</title>
        <authorList>
            <person name="Navarre W."/>
            <person name="Wong E."/>
            <person name="Huang K.C."/>
            <person name="Tropini C."/>
            <person name="Ng K."/>
            <person name="Yu B."/>
        </authorList>
    </citation>
    <scope>NUCLEOTIDE SEQUENCE [LARGE SCALE GENOMIC DNA]</scope>
    <source>
        <strain evidence="2 3">NM48_B13</strain>
    </source>
</reference>
<dbReference type="AlphaFoldDB" id="A0A4T9TE24"/>
<evidence type="ECO:0000313" key="2">
    <source>
        <dbReference type="EMBL" id="TJW10772.1"/>
    </source>
</evidence>
<dbReference type="CDD" id="cd24054">
    <property type="entry name" value="ASKHA_NBD_AaPPX-GppA_MtPPX2-like"/>
    <property type="match status" value="1"/>
</dbReference>
<dbReference type="InterPro" id="IPR050273">
    <property type="entry name" value="GppA/Ppx_hydrolase"/>
</dbReference>
<dbReference type="GO" id="GO:0016462">
    <property type="term" value="F:pyrophosphatase activity"/>
    <property type="evidence" value="ECO:0007669"/>
    <property type="project" value="TreeGrafter"/>
</dbReference>
<dbReference type="Gene3D" id="3.30.420.150">
    <property type="entry name" value="Exopolyphosphatase. Domain 2"/>
    <property type="match status" value="1"/>
</dbReference>
<dbReference type="SUPFAM" id="SSF53067">
    <property type="entry name" value="Actin-like ATPase domain"/>
    <property type="match status" value="2"/>
</dbReference>
<proteinExistence type="predicted"/>
<feature type="domain" description="Ppx/GppA phosphatase N-terminal" evidence="1">
    <location>
        <begin position="23"/>
        <end position="311"/>
    </location>
</feature>
<dbReference type="EMBL" id="SSTM01000003">
    <property type="protein sequence ID" value="TJW10772.1"/>
    <property type="molecule type" value="Genomic_DNA"/>
</dbReference>
<dbReference type="OrthoDB" id="9793035at2"/>
<evidence type="ECO:0000313" key="3">
    <source>
        <dbReference type="Proteomes" id="UP000309454"/>
    </source>
</evidence>
<evidence type="ECO:0000259" key="1">
    <source>
        <dbReference type="Pfam" id="PF02541"/>
    </source>
</evidence>
<accession>A0A4T9TE24</accession>
<dbReference type="RefSeq" id="WP_136845758.1">
    <property type="nucleotide sequence ID" value="NZ_CAPYQC010000008.1"/>
</dbReference>
<protein>
    <submittedName>
        <fullName evidence="2">Ppx/GppA family phosphatase</fullName>
    </submittedName>
</protein>
<dbReference type="InterPro" id="IPR043129">
    <property type="entry name" value="ATPase_NBD"/>
</dbReference>